<dbReference type="Pfam" id="PF12867">
    <property type="entry name" value="DinB_2"/>
    <property type="match status" value="1"/>
</dbReference>
<keyword evidence="3" id="KW-1185">Reference proteome</keyword>
<reference evidence="3" key="1">
    <citation type="journal article" date="2019" name="Int. J. Syst. Evol. Microbiol.">
        <title>The Global Catalogue of Microorganisms (GCM) 10K type strain sequencing project: providing services to taxonomists for standard genome sequencing and annotation.</title>
        <authorList>
            <consortium name="The Broad Institute Genomics Platform"/>
            <consortium name="The Broad Institute Genome Sequencing Center for Infectious Disease"/>
            <person name="Wu L."/>
            <person name="Ma J."/>
        </authorList>
    </citation>
    <scope>NUCLEOTIDE SEQUENCE [LARGE SCALE GENOMIC DNA]</scope>
    <source>
        <strain evidence="3">CGMCC 1.16306</strain>
    </source>
</reference>
<name>A0ABV9GIT1_9BACL</name>
<dbReference type="InterPro" id="IPR034660">
    <property type="entry name" value="DinB/YfiT-like"/>
</dbReference>
<evidence type="ECO:0000259" key="1">
    <source>
        <dbReference type="Pfam" id="PF12867"/>
    </source>
</evidence>
<dbReference type="Proteomes" id="UP001596022">
    <property type="component" value="Unassembled WGS sequence"/>
</dbReference>
<gene>
    <name evidence="2" type="ORF">ACFO4N_00250</name>
</gene>
<dbReference type="RefSeq" id="WP_376844212.1">
    <property type="nucleotide sequence ID" value="NZ_JBHSFW010000001.1"/>
</dbReference>
<accession>A0ABV9GIT1</accession>
<dbReference type="Gene3D" id="1.20.120.450">
    <property type="entry name" value="dinb family like domain"/>
    <property type="match status" value="1"/>
</dbReference>
<protein>
    <submittedName>
        <fullName evidence="2">DinB family protein</fullName>
    </submittedName>
</protein>
<comment type="caution">
    <text evidence="2">The sequence shown here is derived from an EMBL/GenBank/DDBJ whole genome shotgun (WGS) entry which is preliminary data.</text>
</comment>
<proteinExistence type="predicted"/>
<organism evidence="2 3">
    <name type="scientific">Camelliibacillus cellulosilyticus</name>
    <dbReference type="NCBI Taxonomy" id="2174486"/>
    <lineage>
        <taxon>Bacteria</taxon>
        <taxon>Bacillati</taxon>
        <taxon>Bacillota</taxon>
        <taxon>Bacilli</taxon>
        <taxon>Bacillales</taxon>
        <taxon>Sporolactobacillaceae</taxon>
        <taxon>Camelliibacillus</taxon>
    </lineage>
</organism>
<dbReference type="SUPFAM" id="SSF109854">
    <property type="entry name" value="DinB/YfiT-like putative metalloenzymes"/>
    <property type="match status" value="1"/>
</dbReference>
<evidence type="ECO:0000313" key="3">
    <source>
        <dbReference type="Proteomes" id="UP001596022"/>
    </source>
</evidence>
<dbReference type="InterPro" id="IPR024775">
    <property type="entry name" value="DinB-like"/>
</dbReference>
<sequence>MEAKQTFHLFTFARKNTLKELDATSEAIADKMAEGFSNNIRWNFGHIVTVTESIVCRLAGATSELPGNYMTLFASGTSPKDWQGEVPSLKELREQLEKQMARIQNTFYDKLDNKTVEDFLGLETVRDAILFAIYHEGMHLGTIKGLKKGLQ</sequence>
<evidence type="ECO:0000313" key="2">
    <source>
        <dbReference type="EMBL" id="MFC4617151.1"/>
    </source>
</evidence>
<dbReference type="EMBL" id="JBHSFW010000001">
    <property type="protein sequence ID" value="MFC4617151.1"/>
    <property type="molecule type" value="Genomic_DNA"/>
</dbReference>
<feature type="domain" description="DinB-like" evidence="1">
    <location>
        <begin position="10"/>
        <end position="143"/>
    </location>
</feature>